<organism evidence="7">
    <name type="scientific">Pleurotus citrinopileatus</name>
    <name type="common">Golden oyster mushroom</name>
    <dbReference type="NCBI Taxonomy" id="98342"/>
    <lineage>
        <taxon>Eukaryota</taxon>
        <taxon>Fungi</taxon>
        <taxon>Dikarya</taxon>
        <taxon>Basidiomycota</taxon>
        <taxon>Agaricomycotina</taxon>
        <taxon>Agaricomycetes</taxon>
        <taxon>Agaricomycetidae</taxon>
        <taxon>Agaricales</taxon>
        <taxon>Pleurotineae</taxon>
        <taxon>Pleurotaceae</taxon>
        <taxon>Pleurotus</taxon>
    </lineage>
</organism>
<evidence type="ECO:0000256" key="5">
    <source>
        <dbReference type="ARBA" id="ARBA00023274"/>
    </source>
</evidence>
<geneLocation type="mitochondrion" evidence="7"/>
<dbReference type="GO" id="GO:0003735">
    <property type="term" value="F:structural constituent of ribosome"/>
    <property type="evidence" value="ECO:0007669"/>
    <property type="project" value="InterPro"/>
</dbReference>
<reference evidence="7" key="1">
    <citation type="journal article" date="2018" name="Appl. Microbiol. Biotechnol.">
        <title>Comparative mitogenomics reveals large-scale gene rearrangements in the mitochondrial genome of two Pleurotus species.</title>
        <authorList>
            <person name="Li Q."/>
            <person name="Chen C."/>
            <person name="Xiong C."/>
            <person name="Jin X."/>
            <person name="Chen Z."/>
            <person name="Huang W."/>
        </authorList>
    </citation>
    <scope>NUCLEOTIDE SEQUENCE</scope>
</reference>
<dbReference type="GO" id="GO:1990904">
    <property type="term" value="C:ribonucleoprotein complex"/>
    <property type="evidence" value="ECO:0007669"/>
    <property type="project" value="UniProtKB-KW"/>
</dbReference>
<keyword evidence="5" id="KW-0687">Ribonucleoprotein</keyword>
<comment type="similarity">
    <text evidence="2">Belongs to the universal ribosomal protein uS3 family.</text>
</comment>
<accession>A0A2K9YPE2</accession>
<comment type="subcellular location">
    <subcellularLocation>
        <location evidence="1">Mitochondrion</location>
    </subcellularLocation>
</comment>
<name>A0A2K9YPE2_PLECI</name>
<protein>
    <recommendedName>
        <fullName evidence="6">Small ribosomal subunit protein uS3m</fullName>
    </recommendedName>
</protein>
<dbReference type="AlphaFoldDB" id="A0A2K9YPE2"/>
<evidence type="ECO:0000256" key="2">
    <source>
        <dbReference type="ARBA" id="ARBA00010761"/>
    </source>
</evidence>
<evidence type="ECO:0000256" key="1">
    <source>
        <dbReference type="ARBA" id="ARBA00004173"/>
    </source>
</evidence>
<dbReference type="GO" id="GO:0005840">
    <property type="term" value="C:ribosome"/>
    <property type="evidence" value="ECO:0007669"/>
    <property type="project" value="UniProtKB-KW"/>
</dbReference>
<dbReference type="InterPro" id="IPR007980">
    <property type="entry name" value="Ribosomal_uS3m_fun"/>
</dbReference>
<keyword evidence="3 7" id="KW-0689">Ribosomal protein</keyword>
<dbReference type="GO" id="GO:0005739">
    <property type="term" value="C:mitochondrion"/>
    <property type="evidence" value="ECO:0007669"/>
    <property type="project" value="UniProtKB-SubCell"/>
</dbReference>
<gene>
    <name evidence="7" type="primary">rps3</name>
</gene>
<evidence type="ECO:0000256" key="6">
    <source>
        <dbReference type="ARBA" id="ARBA00035157"/>
    </source>
</evidence>
<dbReference type="RefSeq" id="YP_009463019.1">
    <property type="nucleotide sequence ID" value="NC_036998.1"/>
</dbReference>
<dbReference type="GeneID" id="35992219"/>
<proteinExistence type="inferred from homology"/>
<dbReference type="Pfam" id="PF05316">
    <property type="entry name" value="VAR1"/>
    <property type="match status" value="1"/>
</dbReference>
<evidence type="ECO:0000256" key="3">
    <source>
        <dbReference type="ARBA" id="ARBA00022980"/>
    </source>
</evidence>
<keyword evidence="4 7" id="KW-0496">Mitochondrion</keyword>
<dbReference type="EMBL" id="MG017444">
    <property type="protein sequence ID" value="AUW35262.1"/>
    <property type="molecule type" value="Genomic_DNA"/>
</dbReference>
<dbReference type="GO" id="GO:0006412">
    <property type="term" value="P:translation"/>
    <property type="evidence" value="ECO:0007669"/>
    <property type="project" value="InterPro"/>
</dbReference>
<evidence type="ECO:0000256" key="4">
    <source>
        <dbReference type="ARBA" id="ARBA00023128"/>
    </source>
</evidence>
<sequence>MSNSNNNNLQKFVKFLPLFGNPVLQKTKRDRMLNKYNVNMLNSVTSKDNISNPKINSKLIKLSNVLGLYLKGLNLYNYHLNKYIETTNKKELILYLKKQNKNNIQNLNSNTIVTQSGSLFLNNNNGLGAERKGQENTFNSRTSNLLNILNKYLNFSQNNSFYNKNLVVSNKNLPSLDSVGQGGNIINDGKNKLLNKKVTPLLQNVSSTNFNLLKNRKIQLLKRLSVQPFGSVITNDKSINSNIKSSNIYGLIKNNSSQSKGSQGIAQNILNFSSLDLPQKVFIKKNMSWDIQETGKKSQVINKESNKNLISNNYNFFNTLNRTKELIKSLNLAFLAPTLSFGSLGGKTEGKNYNSLFIFGKKYNNPNLNLLDSYLNTNFGQINSQNFKLKKNFNLGLSKSKNNSINDTKIRGLNLLEIIVSSLIAIKILNSKILIKKNKIKLLKYINLTLDTQRRNNLANSSNFYLNVAISELDQNKNINSISLSDPLSLAPSLIKDGVKEGRVGQGQTAECKSKDLNNNNNKFNYIIPVQNKIIPVIYNNNSNPIINQYIKAMTIFNSNESSKGSIFSFSSIIGYNFLSKNNKLIKNVYKFLSTSFYSMYCLISKPVFVITPDKVIIQLFYYLFIPNLFKHKIRNIKKFKNRILNRNRFNKVSGYNINKFRFSNKFKYKKIKKTQRKIFRKLSNISLINLYPNKFKKICLILSRFFKKPVELDLIRLHYPYNDSNILVNLLGIMINRVKIRIIIRKLFRKAIIKNPNKLANKKLTILPAFLSGMNIRIAGRLLTQKVIPRITVKTIKRGALAKSKVNFSDVARLTKKNKRGAFSITISSGQNFN</sequence>
<evidence type="ECO:0000313" key="7">
    <source>
        <dbReference type="EMBL" id="AUW35262.1"/>
    </source>
</evidence>